<protein>
    <recommendedName>
        <fullName evidence="3">Chitooligosaccharide deacetylase</fullName>
    </recommendedName>
    <alternativeName>
        <fullName evidence="4">Nodulation protein B</fullName>
    </alternativeName>
</protein>
<dbReference type="AlphaFoldDB" id="A0AA52HAT6"/>
<organism evidence="7 8">
    <name type="scientific">Temperatibacter marinus</name>
    <dbReference type="NCBI Taxonomy" id="1456591"/>
    <lineage>
        <taxon>Bacteria</taxon>
        <taxon>Pseudomonadati</taxon>
        <taxon>Pseudomonadota</taxon>
        <taxon>Alphaproteobacteria</taxon>
        <taxon>Kordiimonadales</taxon>
        <taxon>Temperatibacteraceae</taxon>
        <taxon>Temperatibacter</taxon>
    </lineage>
</organism>
<evidence type="ECO:0000256" key="2">
    <source>
        <dbReference type="ARBA" id="ARBA00010973"/>
    </source>
</evidence>
<evidence type="ECO:0000259" key="6">
    <source>
        <dbReference type="PROSITE" id="PS51677"/>
    </source>
</evidence>
<keyword evidence="8" id="KW-1185">Reference proteome</keyword>
<dbReference type="Proteomes" id="UP001268683">
    <property type="component" value="Chromosome"/>
</dbReference>
<evidence type="ECO:0000256" key="5">
    <source>
        <dbReference type="SAM" id="SignalP"/>
    </source>
</evidence>
<keyword evidence="7" id="KW-0378">Hydrolase</keyword>
<feature type="domain" description="NodB homology" evidence="6">
    <location>
        <begin position="57"/>
        <end position="241"/>
    </location>
</feature>
<evidence type="ECO:0000256" key="3">
    <source>
        <dbReference type="ARBA" id="ARBA00020071"/>
    </source>
</evidence>
<dbReference type="KEGG" id="tmk:QGN29_01040"/>
<name>A0AA52HAT6_9PROT</name>
<accession>A0AA52HAT6</accession>
<feature type="signal peptide" evidence="5">
    <location>
        <begin position="1"/>
        <end position="44"/>
    </location>
</feature>
<proteinExistence type="inferred from homology"/>
<dbReference type="GO" id="GO:0005975">
    <property type="term" value="P:carbohydrate metabolic process"/>
    <property type="evidence" value="ECO:0007669"/>
    <property type="project" value="InterPro"/>
</dbReference>
<dbReference type="Gene3D" id="3.20.20.370">
    <property type="entry name" value="Glycoside hydrolase/deacetylase"/>
    <property type="match status" value="1"/>
</dbReference>
<evidence type="ECO:0000256" key="4">
    <source>
        <dbReference type="ARBA" id="ARBA00032976"/>
    </source>
</evidence>
<reference evidence="7" key="1">
    <citation type="submission" date="2023-04" db="EMBL/GenBank/DDBJ databases">
        <title>Complete genome sequence of Temperatibacter marinus.</title>
        <authorList>
            <person name="Rong J.-C."/>
            <person name="Yi M.-L."/>
            <person name="Zhao Q."/>
        </authorList>
    </citation>
    <scope>NUCLEOTIDE SEQUENCE</scope>
    <source>
        <strain evidence="7">NBRC 110045</strain>
    </source>
</reference>
<dbReference type="GO" id="GO:0016810">
    <property type="term" value="F:hydrolase activity, acting on carbon-nitrogen (but not peptide) bonds"/>
    <property type="evidence" value="ECO:0007669"/>
    <property type="project" value="InterPro"/>
</dbReference>
<evidence type="ECO:0000313" key="8">
    <source>
        <dbReference type="Proteomes" id="UP001268683"/>
    </source>
</evidence>
<dbReference type="SUPFAM" id="SSF88713">
    <property type="entry name" value="Glycoside hydrolase/deacetylase"/>
    <property type="match status" value="1"/>
</dbReference>
<dbReference type="InterPro" id="IPR050248">
    <property type="entry name" value="Polysacc_deacetylase_ArnD"/>
</dbReference>
<keyword evidence="5" id="KW-0732">Signal</keyword>
<dbReference type="CDD" id="cd10917">
    <property type="entry name" value="CE4_NodB_like_6s_7s"/>
    <property type="match status" value="1"/>
</dbReference>
<dbReference type="EMBL" id="CP123872">
    <property type="protein sequence ID" value="WND02948.1"/>
    <property type="molecule type" value="Genomic_DNA"/>
</dbReference>
<evidence type="ECO:0000313" key="7">
    <source>
        <dbReference type="EMBL" id="WND02948.1"/>
    </source>
</evidence>
<dbReference type="PROSITE" id="PS51677">
    <property type="entry name" value="NODB"/>
    <property type="match status" value="1"/>
</dbReference>
<sequence length="259" mass="29099">MADKYPQHHTMRQKIKLKINTCIKARISASILCLVSVLSTVSYAGDPSLLEKTTDDKVVYLTYDDGPESLYTPHLLDVLKKHQVKATFFVTGLNVETYPDVVKRAFQEGHIIANHSYAHKSARDMTGAEFKLSIEKTDSLIRHLTAQKDILFRAPYLHIADSNKSYLCKNKRNSMDATMVGKDWETQDPDQIIDNLMKDLKPEAVILLHDDGGGPNGTRMGTVAATDKLIPLLRAKGYRFGTAETITHWQLKALDCPEK</sequence>
<dbReference type="PANTHER" id="PTHR10587">
    <property type="entry name" value="GLYCOSYL TRANSFERASE-RELATED"/>
    <property type="match status" value="1"/>
</dbReference>
<dbReference type="RefSeq" id="WP_310798791.1">
    <property type="nucleotide sequence ID" value="NZ_CP123872.1"/>
</dbReference>
<comment type="function">
    <text evidence="1">Is involved in generating a small heat-stable compound (Nod), an acylated oligomer of N-acetylglucosamine, that stimulates mitosis in various plant protoplasts.</text>
</comment>
<dbReference type="Pfam" id="PF01522">
    <property type="entry name" value="Polysacc_deac_1"/>
    <property type="match status" value="1"/>
</dbReference>
<comment type="similarity">
    <text evidence="2">Belongs to the polysaccharide deacetylase family.</text>
</comment>
<feature type="chain" id="PRO_5041410640" description="Chitooligosaccharide deacetylase" evidence="5">
    <location>
        <begin position="45"/>
        <end position="259"/>
    </location>
</feature>
<evidence type="ECO:0000256" key="1">
    <source>
        <dbReference type="ARBA" id="ARBA00003236"/>
    </source>
</evidence>
<dbReference type="InterPro" id="IPR011330">
    <property type="entry name" value="Glyco_hydro/deAcase_b/a-brl"/>
</dbReference>
<dbReference type="InterPro" id="IPR002509">
    <property type="entry name" value="NODB_dom"/>
</dbReference>
<gene>
    <name evidence="7" type="ORF">QGN29_01040</name>
</gene>